<accession>A0ABU6ZEB0</accession>
<evidence type="ECO:0000313" key="2">
    <source>
        <dbReference type="EMBL" id="MED6220290.1"/>
    </source>
</evidence>
<dbReference type="EMBL" id="JASCZI010272114">
    <property type="protein sequence ID" value="MED6220290.1"/>
    <property type="molecule type" value="Genomic_DNA"/>
</dbReference>
<name>A0ABU6ZEB0_9FABA</name>
<organism evidence="2 3">
    <name type="scientific">Stylosanthes scabra</name>
    <dbReference type="NCBI Taxonomy" id="79078"/>
    <lineage>
        <taxon>Eukaryota</taxon>
        <taxon>Viridiplantae</taxon>
        <taxon>Streptophyta</taxon>
        <taxon>Embryophyta</taxon>
        <taxon>Tracheophyta</taxon>
        <taxon>Spermatophyta</taxon>
        <taxon>Magnoliopsida</taxon>
        <taxon>eudicotyledons</taxon>
        <taxon>Gunneridae</taxon>
        <taxon>Pentapetalae</taxon>
        <taxon>rosids</taxon>
        <taxon>fabids</taxon>
        <taxon>Fabales</taxon>
        <taxon>Fabaceae</taxon>
        <taxon>Papilionoideae</taxon>
        <taxon>50 kb inversion clade</taxon>
        <taxon>dalbergioids sensu lato</taxon>
        <taxon>Dalbergieae</taxon>
        <taxon>Pterocarpus clade</taxon>
        <taxon>Stylosanthes</taxon>
    </lineage>
</organism>
<proteinExistence type="predicted"/>
<keyword evidence="3" id="KW-1185">Reference proteome</keyword>
<evidence type="ECO:0000313" key="3">
    <source>
        <dbReference type="Proteomes" id="UP001341840"/>
    </source>
</evidence>
<gene>
    <name evidence="2" type="ORF">PIB30_043485</name>
</gene>
<sequence length="122" mass="13818">MDMPMPKPTATIKVLGDRTKRKRQRRIGKKERSKFMMKKGTLSTTSHIQFQLGQSLLDAESHHPNPPAASSHPSAVINNDVFDDGDFILSHDFFCTPDYITLDNQNIFNGLDFNKENTPCPK</sequence>
<protein>
    <submittedName>
        <fullName evidence="2">Uncharacterized protein</fullName>
    </submittedName>
</protein>
<reference evidence="2 3" key="1">
    <citation type="journal article" date="2023" name="Plants (Basel)">
        <title>Bridging the Gap: Combining Genomics and Transcriptomics Approaches to Understand Stylosanthes scabra, an Orphan Legume from the Brazilian Caatinga.</title>
        <authorList>
            <person name="Ferreira-Neto J.R.C."/>
            <person name="da Silva M.D."/>
            <person name="Binneck E."/>
            <person name="de Melo N.F."/>
            <person name="da Silva R.H."/>
            <person name="de Melo A.L.T.M."/>
            <person name="Pandolfi V."/>
            <person name="Bustamante F.O."/>
            <person name="Brasileiro-Vidal A.C."/>
            <person name="Benko-Iseppon A.M."/>
        </authorList>
    </citation>
    <scope>NUCLEOTIDE SEQUENCE [LARGE SCALE GENOMIC DNA]</scope>
    <source>
        <tissue evidence="2">Leaves</tissue>
    </source>
</reference>
<feature type="region of interest" description="Disordered" evidence="1">
    <location>
        <begin position="56"/>
        <end position="76"/>
    </location>
</feature>
<evidence type="ECO:0000256" key="1">
    <source>
        <dbReference type="SAM" id="MobiDB-lite"/>
    </source>
</evidence>
<dbReference type="Proteomes" id="UP001341840">
    <property type="component" value="Unassembled WGS sequence"/>
</dbReference>
<comment type="caution">
    <text evidence="2">The sequence shown here is derived from an EMBL/GenBank/DDBJ whole genome shotgun (WGS) entry which is preliminary data.</text>
</comment>